<protein>
    <recommendedName>
        <fullName evidence="3">Phage gp6-like head-tail connector protein</fullName>
    </recommendedName>
</protein>
<dbReference type="AlphaFoldDB" id="A0AAW9KB91"/>
<proteinExistence type="predicted"/>
<dbReference type="RefSeq" id="WP_315527252.1">
    <property type="nucleotide sequence ID" value="NZ_JAVBVO010000028.1"/>
</dbReference>
<gene>
    <name evidence="1" type="ORF">RAK27_19185</name>
</gene>
<name>A0AAW9KB91_CARML</name>
<reference evidence="1" key="1">
    <citation type="submission" date="2023-08" db="EMBL/GenBank/DDBJ databases">
        <title>Genomic characterization of piscicolin 126 produced by Carnobacterium maltaromaticum CM22 strain isolated from salmon (Salmo salar).</title>
        <authorList>
            <person name="Gonzalez-Gragera E."/>
            <person name="Garcia-Lopez J.D."/>
            <person name="Teso-Perez C."/>
            <person name="Gimenez-Hernandez I."/>
            <person name="Peralta-Sanchez J.M."/>
            <person name="Valdivia E."/>
            <person name="Montalban-Lopez M."/>
            <person name="Martin-Platero A.M."/>
            <person name="Banos A."/>
            <person name="Martinez-Bueno M."/>
        </authorList>
    </citation>
    <scope>NUCLEOTIDE SEQUENCE</scope>
    <source>
        <strain evidence="1">CM22</strain>
    </source>
</reference>
<organism evidence="1 2">
    <name type="scientific">Carnobacterium maltaromaticum</name>
    <name type="common">Carnobacterium piscicola</name>
    <dbReference type="NCBI Taxonomy" id="2751"/>
    <lineage>
        <taxon>Bacteria</taxon>
        <taxon>Bacillati</taxon>
        <taxon>Bacillota</taxon>
        <taxon>Bacilli</taxon>
        <taxon>Lactobacillales</taxon>
        <taxon>Carnobacteriaceae</taxon>
        <taxon>Carnobacterium</taxon>
    </lineage>
</organism>
<sequence length="101" mass="11671">MNLNEELLPSVKGTLGVTWTHRDKDILEMIDEGIAFLESRASPLYFSFDDKNNVARSSRKLLKEYCRYAWAGTAAYFENDYRSDILNLQITAASFERSRPK</sequence>
<evidence type="ECO:0000313" key="1">
    <source>
        <dbReference type="EMBL" id="MDZ5760772.1"/>
    </source>
</evidence>
<accession>A0AAW9KB91</accession>
<dbReference type="EMBL" id="JAVBVO010000028">
    <property type="protein sequence ID" value="MDZ5760772.1"/>
    <property type="molecule type" value="Genomic_DNA"/>
</dbReference>
<evidence type="ECO:0000313" key="2">
    <source>
        <dbReference type="Proteomes" id="UP001290462"/>
    </source>
</evidence>
<evidence type="ECO:0008006" key="3">
    <source>
        <dbReference type="Google" id="ProtNLM"/>
    </source>
</evidence>
<comment type="caution">
    <text evidence="1">The sequence shown here is derived from an EMBL/GenBank/DDBJ whole genome shotgun (WGS) entry which is preliminary data.</text>
</comment>
<dbReference type="Proteomes" id="UP001290462">
    <property type="component" value="Unassembled WGS sequence"/>
</dbReference>